<dbReference type="Proteomes" id="UP001400965">
    <property type="component" value="Unassembled WGS sequence"/>
</dbReference>
<evidence type="ECO:0000313" key="1">
    <source>
        <dbReference type="EMBL" id="GAA0865955.1"/>
    </source>
</evidence>
<dbReference type="RefSeq" id="WP_346046625.1">
    <property type="nucleotide sequence ID" value="NZ_BAAACP010000020.1"/>
</dbReference>
<comment type="caution">
    <text evidence="1">The sequence shown here is derived from an EMBL/GenBank/DDBJ whole genome shotgun (WGS) entry which is preliminary data.</text>
</comment>
<name>A0ABP3XLA4_9FIRM</name>
<keyword evidence="2" id="KW-1185">Reference proteome</keyword>
<dbReference type="EMBL" id="BAAACP010000020">
    <property type="protein sequence ID" value="GAA0865955.1"/>
    <property type="molecule type" value="Genomic_DNA"/>
</dbReference>
<proteinExistence type="predicted"/>
<accession>A0ABP3XLA4</accession>
<sequence length="60" mass="6872">MGKVKLKNTNCLFAVDGKVCTHENICDKEACSTRTLLKGYSNCVFLYSEEKAKEYFKENK</sequence>
<reference evidence="2" key="1">
    <citation type="journal article" date="2019" name="Int. J. Syst. Evol. Microbiol.">
        <title>The Global Catalogue of Microorganisms (GCM) 10K type strain sequencing project: providing services to taxonomists for standard genome sequencing and annotation.</title>
        <authorList>
            <consortium name="The Broad Institute Genomics Platform"/>
            <consortium name="The Broad Institute Genome Sequencing Center for Infectious Disease"/>
            <person name="Wu L."/>
            <person name="Ma J."/>
        </authorList>
    </citation>
    <scope>NUCLEOTIDE SEQUENCE [LARGE SCALE GENOMIC DNA]</scope>
    <source>
        <strain evidence="2">JCM 6486</strain>
    </source>
</reference>
<evidence type="ECO:0008006" key="3">
    <source>
        <dbReference type="Google" id="ProtNLM"/>
    </source>
</evidence>
<evidence type="ECO:0000313" key="2">
    <source>
        <dbReference type="Proteomes" id="UP001400965"/>
    </source>
</evidence>
<organism evidence="1 2">
    <name type="scientific">Paraclostridium tenue</name>
    <dbReference type="NCBI Taxonomy" id="1737"/>
    <lineage>
        <taxon>Bacteria</taxon>
        <taxon>Bacillati</taxon>
        <taxon>Bacillota</taxon>
        <taxon>Clostridia</taxon>
        <taxon>Peptostreptococcales</taxon>
        <taxon>Peptostreptococcaceae</taxon>
        <taxon>Paraclostridium</taxon>
    </lineage>
</organism>
<protein>
    <recommendedName>
        <fullName evidence="3">Hydroxymyristoyl-ACP dehydratase</fullName>
    </recommendedName>
</protein>
<gene>
    <name evidence="1" type="ORF">GCM10008917_25490</name>
</gene>